<dbReference type="AlphaFoldDB" id="A0A062XL30"/>
<dbReference type="Gene3D" id="3.40.50.1970">
    <property type="match status" value="1"/>
</dbReference>
<feature type="domain" description="PurE" evidence="6">
    <location>
        <begin position="2"/>
        <end position="153"/>
    </location>
</feature>
<dbReference type="PANTHER" id="PTHR23046:SF2">
    <property type="entry name" value="PHOSPHORIBOSYLAMINOIMIDAZOLE CARBOXYLASE"/>
    <property type="match status" value="1"/>
</dbReference>
<dbReference type="PIRSF" id="PIRSF001338">
    <property type="entry name" value="AIR_carboxylase"/>
    <property type="match status" value="1"/>
</dbReference>
<evidence type="ECO:0000256" key="4">
    <source>
        <dbReference type="PIRNR" id="PIRNR001338"/>
    </source>
</evidence>
<dbReference type="InterPro" id="IPR024694">
    <property type="entry name" value="PurE_prokaryotes"/>
</dbReference>
<dbReference type="InterPro" id="IPR000031">
    <property type="entry name" value="PurE_dom"/>
</dbReference>
<dbReference type="InterPro" id="IPR033747">
    <property type="entry name" value="PurE_ClassI"/>
</dbReference>
<comment type="similarity">
    <text evidence="3">Belongs to the AIR carboxylase family. Class I subfamily.</text>
</comment>
<proteinExistence type="inferred from homology"/>
<gene>
    <name evidence="3" type="primary">purE</name>
    <name evidence="7" type="ORF">EG19_06655</name>
</gene>
<evidence type="ECO:0000256" key="2">
    <source>
        <dbReference type="ARBA" id="ARBA00023235"/>
    </source>
</evidence>
<dbReference type="SUPFAM" id="SSF52255">
    <property type="entry name" value="N5-CAIR mutase (phosphoribosylaminoimidazole carboxylase, PurE)"/>
    <property type="match status" value="1"/>
</dbReference>
<evidence type="ECO:0000313" key="7">
    <source>
        <dbReference type="EMBL" id="KDA53257.1"/>
    </source>
</evidence>
<comment type="catalytic activity">
    <reaction evidence="3 4">
        <text>5-carboxyamino-1-(5-phospho-D-ribosyl)imidazole + H(+) = 5-amino-1-(5-phospho-D-ribosyl)imidazole-4-carboxylate</text>
        <dbReference type="Rhea" id="RHEA:13193"/>
        <dbReference type="ChEBI" id="CHEBI:15378"/>
        <dbReference type="ChEBI" id="CHEBI:58730"/>
        <dbReference type="ChEBI" id="CHEBI:77657"/>
        <dbReference type="EC" id="5.4.99.18"/>
    </reaction>
</comment>
<evidence type="ECO:0000259" key="6">
    <source>
        <dbReference type="SMART" id="SM01001"/>
    </source>
</evidence>
<protein>
    <recommendedName>
        <fullName evidence="3 4">N5-carboxyaminoimidazole ribonucleotide mutase</fullName>
        <shortName evidence="3 4">N5-CAIR mutase</shortName>
        <ecNumber evidence="3 4">5.4.99.18</ecNumber>
    </recommendedName>
    <alternativeName>
        <fullName evidence="3">5-(carboxyamino)imidazole ribonucleotide mutase</fullName>
    </alternativeName>
</protein>
<dbReference type="NCBIfam" id="TIGR01162">
    <property type="entry name" value="purE"/>
    <property type="match status" value="1"/>
</dbReference>
<reference evidence="7 8" key="1">
    <citation type="submission" date="2014-04" db="EMBL/GenBank/DDBJ databases">
        <title>The Genome Sequence of Thermoanaerobaculum aquaticum MP-01, The First Cultivated Group 23 Acidobacterium.</title>
        <authorList>
            <person name="Stamps B.W."/>
            <person name="Losey N.A."/>
            <person name="Lawson P.A."/>
            <person name="Stevenson B.S."/>
        </authorList>
    </citation>
    <scope>NUCLEOTIDE SEQUENCE [LARGE SCALE GENOMIC DNA]</scope>
    <source>
        <strain evidence="7 8">MP-01</strain>
    </source>
</reference>
<comment type="pathway">
    <text evidence="3 4">Purine metabolism; IMP biosynthesis via de novo pathway; 5-amino-1-(5-phospho-D-ribosyl)imidazole-4-carboxylate from 5-amino-1-(5-phospho-D-ribosyl)imidazole (N5-CAIR route): step 2/2.</text>
</comment>
<name>A0A062XL30_9BACT</name>
<dbReference type="GO" id="GO:0034023">
    <property type="term" value="F:5-(carboxyamino)imidazole ribonucleotide mutase activity"/>
    <property type="evidence" value="ECO:0007669"/>
    <property type="project" value="UniProtKB-UniRule"/>
</dbReference>
<dbReference type="UniPathway" id="UPA00074">
    <property type="reaction ID" value="UER00943"/>
</dbReference>
<evidence type="ECO:0000313" key="8">
    <source>
        <dbReference type="Proteomes" id="UP000027284"/>
    </source>
</evidence>
<feature type="binding site" evidence="3 5">
    <location>
        <position position="13"/>
    </location>
    <ligand>
        <name>substrate</name>
    </ligand>
</feature>
<comment type="function">
    <text evidence="3 4">Catalyzes the conversion of N5-carboxyaminoimidazole ribonucleotide (N5-CAIR) to 4-carboxy-5-aminoimidazole ribonucleotide (CAIR).</text>
</comment>
<dbReference type="RefSeq" id="WP_038049958.1">
    <property type="nucleotide sequence ID" value="NZ_JMFG01000024.1"/>
</dbReference>
<keyword evidence="8" id="KW-1185">Reference proteome</keyword>
<dbReference type="EC" id="5.4.99.18" evidence="3 4"/>
<comment type="caution">
    <text evidence="7">The sequence shown here is derived from an EMBL/GenBank/DDBJ whole genome shotgun (WGS) entry which is preliminary data.</text>
</comment>
<feature type="binding site" evidence="3 5">
    <location>
        <position position="40"/>
    </location>
    <ligand>
        <name>substrate</name>
    </ligand>
</feature>
<dbReference type="HAMAP" id="MF_01929">
    <property type="entry name" value="PurE_classI"/>
    <property type="match status" value="1"/>
</dbReference>
<dbReference type="PANTHER" id="PTHR23046">
    <property type="entry name" value="PHOSPHORIBOSYLAMINOIMIDAZOLE CARBOXYLASE CATALYTIC SUBUNIT"/>
    <property type="match status" value="1"/>
</dbReference>
<dbReference type="STRING" id="1312852.EG19_06655"/>
<dbReference type="Proteomes" id="UP000027284">
    <property type="component" value="Unassembled WGS sequence"/>
</dbReference>
<feature type="binding site" evidence="3 5">
    <location>
        <position position="10"/>
    </location>
    <ligand>
        <name>substrate</name>
    </ligand>
</feature>
<evidence type="ECO:0000256" key="3">
    <source>
        <dbReference type="HAMAP-Rule" id="MF_01929"/>
    </source>
</evidence>
<dbReference type="OrthoDB" id="9791908at2"/>
<dbReference type="EMBL" id="JMFG01000024">
    <property type="protein sequence ID" value="KDA53257.1"/>
    <property type="molecule type" value="Genomic_DNA"/>
</dbReference>
<dbReference type="SMART" id="SM01001">
    <property type="entry name" value="AIRC"/>
    <property type="match status" value="1"/>
</dbReference>
<sequence length="165" mass="16913">MAKVMILMGSASDWGTMQETARVLSQLQVPHEVHVASAHRTPERVRRLVAEGEAGGVQVFVAGAGMAAHLAGFLAAHTTKPVIGVPLPGGVADGLDALLATVQMPGGVPVATVAVGKAGARNAAFLAAQILALQDPALAERLAQERRASGQAVEEADRSLQLDTT</sequence>
<evidence type="ECO:0000256" key="5">
    <source>
        <dbReference type="PIRSR" id="PIRSR001338-1"/>
    </source>
</evidence>
<keyword evidence="2 3" id="KW-0413">Isomerase</keyword>
<evidence type="ECO:0000256" key="1">
    <source>
        <dbReference type="ARBA" id="ARBA00022755"/>
    </source>
</evidence>
<keyword evidence="1 3" id="KW-0658">Purine biosynthesis</keyword>
<dbReference type="Pfam" id="PF00731">
    <property type="entry name" value="AIRC"/>
    <property type="match status" value="1"/>
</dbReference>
<organism evidence="7 8">
    <name type="scientific">Thermoanaerobaculum aquaticum</name>
    <dbReference type="NCBI Taxonomy" id="1312852"/>
    <lineage>
        <taxon>Bacteria</taxon>
        <taxon>Pseudomonadati</taxon>
        <taxon>Acidobacteriota</taxon>
        <taxon>Thermoanaerobaculia</taxon>
        <taxon>Thermoanaerobaculales</taxon>
        <taxon>Thermoanaerobaculaceae</taxon>
        <taxon>Thermoanaerobaculum</taxon>
    </lineage>
</organism>
<dbReference type="GO" id="GO:0006189">
    <property type="term" value="P:'de novo' IMP biosynthetic process"/>
    <property type="evidence" value="ECO:0007669"/>
    <property type="project" value="UniProtKB-UniRule"/>
</dbReference>
<accession>A0A062XL30</accession>